<dbReference type="InterPro" id="IPR020849">
    <property type="entry name" value="Small_GTPase_Ras-type"/>
</dbReference>
<evidence type="ECO:0000256" key="5">
    <source>
        <dbReference type="ARBA" id="ARBA00022801"/>
    </source>
</evidence>
<dbReference type="GO" id="GO:0005525">
    <property type="term" value="F:GTP binding"/>
    <property type="evidence" value="ECO:0007669"/>
    <property type="project" value="UniProtKB-KW"/>
</dbReference>
<dbReference type="InterPro" id="IPR027417">
    <property type="entry name" value="P-loop_NTPase"/>
</dbReference>
<dbReference type="GO" id="GO:0005886">
    <property type="term" value="C:plasma membrane"/>
    <property type="evidence" value="ECO:0007669"/>
    <property type="project" value="UniProtKB-SubCell"/>
</dbReference>
<organism evidence="8 9">
    <name type="scientific">Smittium angustum</name>
    <dbReference type="NCBI Taxonomy" id="133377"/>
    <lineage>
        <taxon>Eukaryota</taxon>
        <taxon>Fungi</taxon>
        <taxon>Fungi incertae sedis</taxon>
        <taxon>Zoopagomycota</taxon>
        <taxon>Kickxellomycotina</taxon>
        <taxon>Harpellomycetes</taxon>
        <taxon>Harpellales</taxon>
        <taxon>Legeriomycetaceae</taxon>
        <taxon>Smittium</taxon>
    </lineage>
</organism>
<dbReference type="PROSITE" id="PS51421">
    <property type="entry name" value="RAS"/>
    <property type="match status" value="1"/>
</dbReference>
<dbReference type="EC" id="3.6.5.2" evidence="2"/>
<dbReference type="EMBL" id="MBFU01000019">
    <property type="protein sequence ID" value="PWA03403.1"/>
    <property type="molecule type" value="Genomic_DNA"/>
</dbReference>
<dbReference type="NCBIfam" id="TIGR00231">
    <property type="entry name" value="small_GTP"/>
    <property type="match status" value="1"/>
</dbReference>
<keyword evidence="6" id="KW-0342">GTP-binding</keyword>
<dbReference type="Proteomes" id="UP000245591">
    <property type="component" value="Unassembled WGS sequence"/>
</dbReference>
<evidence type="ECO:0000256" key="4">
    <source>
        <dbReference type="ARBA" id="ARBA00022741"/>
    </source>
</evidence>
<dbReference type="PANTHER" id="PTHR24070">
    <property type="entry name" value="RAS, DI-RAS, AND RHEB FAMILY MEMBERS OF SMALL GTPASE SUPERFAMILY"/>
    <property type="match status" value="1"/>
</dbReference>
<dbReference type="SUPFAM" id="SSF52540">
    <property type="entry name" value="P-loop containing nucleoside triphosphate hydrolases"/>
    <property type="match status" value="1"/>
</dbReference>
<dbReference type="PRINTS" id="PR00449">
    <property type="entry name" value="RASTRNSFRMNG"/>
</dbReference>
<dbReference type="InterPro" id="IPR001806">
    <property type="entry name" value="Small_GTPase"/>
</dbReference>
<protein>
    <recommendedName>
        <fullName evidence="2">small monomeric GTPase</fullName>
        <ecNumber evidence="2">3.6.5.2</ecNumber>
    </recommendedName>
</protein>
<dbReference type="PROSITE" id="PS51419">
    <property type="entry name" value="RAB"/>
    <property type="match status" value="1"/>
</dbReference>
<dbReference type="InterPro" id="IPR005225">
    <property type="entry name" value="Small_GTP-bd"/>
</dbReference>
<dbReference type="FunFam" id="3.40.50.300:FF:000343">
    <property type="entry name" value="Ras family gtpase"/>
    <property type="match status" value="1"/>
</dbReference>
<keyword evidence="4" id="KW-0547">Nucleotide-binding</keyword>
<dbReference type="AlphaFoldDB" id="A0A2U1JEL5"/>
<evidence type="ECO:0000313" key="8">
    <source>
        <dbReference type="EMBL" id="PWA03403.1"/>
    </source>
</evidence>
<comment type="subcellular location">
    <subcellularLocation>
        <location evidence="1">Cell membrane</location>
    </subcellularLocation>
</comment>
<evidence type="ECO:0000256" key="3">
    <source>
        <dbReference type="ARBA" id="ARBA00022475"/>
    </source>
</evidence>
<keyword evidence="7" id="KW-0472">Membrane</keyword>
<proteinExistence type="predicted"/>
<evidence type="ECO:0000256" key="7">
    <source>
        <dbReference type="ARBA" id="ARBA00023136"/>
    </source>
</evidence>
<accession>A0A2U1JEL5</accession>
<keyword evidence="5" id="KW-0378">Hydrolase</keyword>
<keyword evidence="9" id="KW-1185">Reference proteome</keyword>
<evidence type="ECO:0000256" key="6">
    <source>
        <dbReference type="ARBA" id="ARBA00023134"/>
    </source>
</evidence>
<dbReference type="SMART" id="SM00173">
    <property type="entry name" value="RAS"/>
    <property type="match status" value="1"/>
</dbReference>
<evidence type="ECO:0000256" key="1">
    <source>
        <dbReference type="ARBA" id="ARBA00004236"/>
    </source>
</evidence>
<evidence type="ECO:0000313" key="9">
    <source>
        <dbReference type="Proteomes" id="UP000245591"/>
    </source>
</evidence>
<dbReference type="PROSITE" id="PS51420">
    <property type="entry name" value="RHO"/>
    <property type="match status" value="1"/>
</dbReference>
<dbReference type="Gene3D" id="3.40.50.300">
    <property type="entry name" value="P-loop containing nucleotide triphosphate hydrolases"/>
    <property type="match status" value="1"/>
</dbReference>
<dbReference type="Pfam" id="PF00071">
    <property type="entry name" value="Ras"/>
    <property type="match status" value="1"/>
</dbReference>
<gene>
    <name evidence="8" type="ORF">BB558_000451</name>
</gene>
<dbReference type="GO" id="GO:0007165">
    <property type="term" value="P:signal transduction"/>
    <property type="evidence" value="ECO:0007669"/>
    <property type="project" value="InterPro"/>
</dbReference>
<keyword evidence="3" id="KW-1003">Cell membrane</keyword>
<reference evidence="8 9" key="1">
    <citation type="journal article" date="2018" name="MBio">
        <title>Comparative Genomics Reveals the Core Gene Toolbox for the Fungus-Insect Symbiosis.</title>
        <authorList>
            <person name="Wang Y."/>
            <person name="Stata M."/>
            <person name="Wang W."/>
            <person name="Stajich J.E."/>
            <person name="White M.M."/>
            <person name="Moncalvo J.M."/>
        </authorList>
    </citation>
    <scope>NUCLEOTIDE SEQUENCE [LARGE SCALE GENOMIC DNA]</scope>
    <source>
        <strain evidence="8 9">AUS-126-30</strain>
    </source>
</reference>
<dbReference type="SMART" id="SM00175">
    <property type="entry name" value="RAB"/>
    <property type="match status" value="1"/>
</dbReference>
<dbReference type="SMART" id="SM00174">
    <property type="entry name" value="RHO"/>
    <property type="match status" value="1"/>
</dbReference>
<comment type="caution">
    <text evidence="8">The sequence shown here is derived from an EMBL/GenBank/DDBJ whole genome shotgun (WGS) entry which is preliminary data.</text>
</comment>
<sequence>MHVHKIVVLGDGGVGKTALTIQLCLNHFSYDPTIEDSYRKQMVIDETPCILEVLDTAGQEEYSALRDQWIRDGDGFLLVYSVTSKSSFERIQSFIIQIARVKGAKSTAIVLAGNKSDLPNEREVTFYEGETISRLMGCSFVETSAKRRVNVEEAFSEVARMVRKVQNIPTKQESKAISIINSIAPESKNTMCRCTIL</sequence>
<evidence type="ECO:0000256" key="2">
    <source>
        <dbReference type="ARBA" id="ARBA00011984"/>
    </source>
</evidence>
<name>A0A2U1JEL5_SMIAN</name>
<dbReference type="GO" id="GO:0003925">
    <property type="term" value="F:G protein activity"/>
    <property type="evidence" value="ECO:0007669"/>
    <property type="project" value="UniProtKB-EC"/>
</dbReference>